<keyword evidence="3" id="KW-1185">Reference proteome</keyword>
<dbReference type="EMBL" id="CP000319">
    <property type="protein sequence ID" value="ABE63194.1"/>
    <property type="molecule type" value="Genomic_DNA"/>
</dbReference>
<gene>
    <name evidence="2" type="ordered locus">Nham_2403</name>
</gene>
<feature type="region of interest" description="Disordered" evidence="1">
    <location>
        <begin position="1"/>
        <end position="20"/>
    </location>
</feature>
<dbReference type="KEGG" id="nha:Nham_2403"/>
<dbReference type="Proteomes" id="UP000001953">
    <property type="component" value="Chromosome"/>
</dbReference>
<protein>
    <submittedName>
        <fullName evidence="2">Uncharacterized protein</fullName>
    </submittedName>
</protein>
<name>Q1QKQ3_NITHX</name>
<evidence type="ECO:0000256" key="1">
    <source>
        <dbReference type="SAM" id="MobiDB-lite"/>
    </source>
</evidence>
<dbReference type="HOGENOM" id="CLU_1376891_0_0_5"/>
<organism evidence="2 3">
    <name type="scientific">Nitrobacter hamburgensis (strain DSM 10229 / NCIMB 13809 / X14)</name>
    <dbReference type="NCBI Taxonomy" id="323097"/>
    <lineage>
        <taxon>Bacteria</taxon>
        <taxon>Pseudomonadati</taxon>
        <taxon>Pseudomonadota</taxon>
        <taxon>Alphaproteobacteria</taxon>
        <taxon>Hyphomicrobiales</taxon>
        <taxon>Nitrobacteraceae</taxon>
        <taxon>Nitrobacter</taxon>
    </lineage>
</organism>
<evidence type="ECO:0000313" key="2">
    <source>
        <dbReference type="EMBL" id="ABE63194.1"/>
    </source>
</evidence>
<accession>Q1QKQ3</accession>
<dbReference type="STRING" id="323097.Nham_2403"/>
<evidence type="ECO:0000313" key="3">
    <source>
        <dbReference type="Proteomes" id="UP000001953"/>
    </source>
</evidence>
<sequence length="198" mass="21597">MNSMHEAYAGTAGSPKKGSDRLGNVFPSLSTISPLQAAITNVFKVKQPHKTWALIANTLKVSERTAKHRVANARAYTVEELQVILQGENGLEFLNVLMADAEPRWWWWAKRVMAIAARRRQAAEIDQEILKLETSPLAEAGARRRIKGDIDASKNVGAKLARAETALGFLAPNTDRAGRGAMAPTKAQTVRTVGGRGR</sequence>
<reference evidence="2 3" key="1">
    <citation type="submission" date="2006-03" db="EMBL/GenBank/DDBJ databases">
        <title>Complete sequence of chromosome of Nitrobacter hamburgensis X14.</title>
        <authorList>
            <consortium name="US DOE Joint Genome Institute"/>
            <person name="Copeland A."/>
            <person name="Lucas S."/>
            <person name="Lapidus A."/>
            <person name="Barry K."/>
            <person name="Detter J.C."/>
            <person name="Glavina del Rio T."/>
            <person name="Hammon N."/>
            <person name="Israni S."/>
            <person name="Dalin E."/>
            <person name="Tice H."/>
            <person name="Pitluck S."/>
            <person name="Chain P."/>
            <person name="Malfatti S."/>
            <person name="Shin M."/>
            <person name="Vergez L."/>
            <person name="Schmutz J."/>
            <person name="Larimer F."/>
            <person name="Land M."/>
            <person name="Hauser L."/>
            <person name="Kyrpides N."/>
            <person name="Ivanova N."/>
            <person name="Ward B."/>
            <person name="Arp D."/>
            <person name="Klotz M."/>
            <person name="Stein L."/>
            <person name="O'Mullan G."/>
            <person name="Starkenburg S."/>
            <person name="Sayavedra L."/>
            <person name="Poret-Peterson A.T."/>
            <person name="Gentry M.E."/>
            <person name="Bruce D."/>
            <person name="Richardson P."/>
        </authorList>
    </citation>
    <scope>NUCLEOTIDE SEQUENCE [LARGE SCALE GENOMIC DNA]</scope>
    <source>
        <strain evidence="3">DSM 10229 / NCIMB 13809 / X14</strain>
    </source>
</reference>
<proteinExistence type="predicted"/>
<dbReference type="AlphaFoldDB" id="Q1QKQ3"/>